<dbReference type="AlphaFoldDB" id="A0AAE1NJE5"/>
<keyword evidence="3" id="KW-1185">Reference proteome</keyword>
<accession>A0AAE1NJE5</accession>
<dbReference type="EMBL" id="JAWZYT010005543">
    <property type="protein sequence ID" value="KAK4290272.1"/>
    <property type="molecule type" value="Genomic_DNA"/>
</dbReference>
<reference evidence="2" key="1">
    <citation type="submission" date="2023-11" db="EMBL/GenBank/DDBJ databases">
        <title>Genome assemblies of two species of porcelain crab, Petrolisthes cinctipes and Petrolisthes manimaculis (Anomura: Porcellanidae).</title>
        <authorList>
            <person name="Angst P."/>
        </authorList>
    </citation>
    <scope>NUCLEOTIDE SEQUENCE</scope>
    <source>
        <strain evidence="2">PB745_02</strain>
        <tissue evidence="2">Gill</tissue>
    </source>
</reference>
<evidence type="ECO:0000256" key="1">
    <source>
        <dbReference type="SAM" id="MobiDB-lite"/>
    </source>
</evidence>
<protein>
    <submittedName>
        <fullName evidence="2">Uncharacterized protein</fullName>
    </submittedName>
</protein>
<evidence type="ECO:0000313" key="2">
    <source>
        <dbReference type="EMBL" id="KAK4290272.1"/>
    </source>
</evidence>
<gene>
    <name evidence="2" type="ORF">Pmani_036815</name>
</gene>
<name>A0AAE1NJE5_9EUCA</name>
<dbReference type="Proteomes" id="UP001292094">
    <property type="component" value="Unassembled WGS sequence"/>
</dbReference>
<organism evidence="2 3">
    <name type="scientific">Petrolisthes manimaculis</name>
    <dbReference type="NCBI Taxonomy" id="1843537"/>
    <lineage>
        <taxon>Eukaryota</taxon>
        <taxon>Metazoa</taxon>
        <taxon>Ecdysozoa</taxon>
        <taxon>Arthropoda</taxon>
        <taxon>Crustacea</taxon>
        <taxon>Multicrustacea</taxon>
        <taxon>Malacostraca</taxon>
        <taxon>Eumalacostraca</taxon>
        <taxon>Eucarida</taxon>
        <taxon>Decapoda</taxon>
        <taxon>Pleocyemata</taxon>
        <taxon>Anomura</taxon>
        <taxon>Galatheoidea</taxon>
        <taxon>Porcellanidae</taxon>
        <taxon>Petrolisthes</taxon>
    </lineage>
</organism>
<feature type="compositionally biased region" description="Basic and acidic residues" evidence="1">
    <location>
        <begin position="1"/>
        <end position="20"/>
    </location>
</feature>
<feature type="region of interest" description="Disordered" evidence="1">
    <location>
        <begin position="1"/>
        <end position="22"/>
    </location>
</feature>
<evidence type="ECO:0000313" key="3">
    <source>
        <dbReference type="Proteomes" id="UP001292094"/>
    </source>
</evidence>
<sequence length="66" mass="7037">MTSDWTRRGTDEVGEERAAVEDEVEDGITLVAGEEVGRRGSRLGGTERVVAGWDGGSSSRKDARDG</sequence>
<proteinExistence type="predicted"/>
<comment type="caution">
    <text evidence="2">The sequence shown here is derived from an EMBL/GenBank/DDBJ whole genome shotgun (WGS) entry which is preliminary data.</text>
</comment>